<dbReference type="Pfam" id="PF07412">
    <property type="entry name" value="Geminin"/>
    <property type="match status" value="1"/>
</dbReference>
<dbReference type="SUPFAM" id="SSF111469">
    <property type="entry name" value="Geminin coiled-coil domain"/>
    <property type="match status" value="1"/>
</dbReference>
<evidence type="ECO:0000256" key="6">
    <source>
        <dbReference type="SAM" id="Coils"/>
    </source>
</evidence>
<dbReference type="GO" id="GO:0005634">
    <property type="term" value="C:nucleus"/>
    <property type="evidence" value="ECO:0007669"/>
    <property type="project" value="UniProtKB-SubCell"/>
</dbReference>
<feature type="coiled-coil region" evidence="6">
    <location>
        <begin position="133"/>
        <end position="180"/>
    </location>
</feature>
<evidence type="ECO:0000313" key="9">
    <source>
        <dbReference type="Proteomes" id="UP000735302"/>
    </source>
</evidence>
<evidence type="ECO:0000256" key="1">
    <source>
        <dbReference type="ARBA" id="ARBA00004123"/>
    </source>
</evidence>
<keyword evidence="4" id="KW-0539">Nucleus</keyword>
<dbReference type="InterPro" id="IPR022786">
    <property type="entry name" value="Geminin/Multicilin"/>
</dbReference>
<evidence type="ECO:0000256" key="2">
    <source>
        <dbReference type="ARBA" id="ARBA00007979"/>
    </source>
</evidence>
<keyword evidence="9" id="KW-1185">Reference proteome</keyword>
<comment type="similarity">
    <text evidence="2">Belongs to the geminin family.</text>
</comment>
<organism evidence="8 9">
    <name type="scientific">Plakobranchus ocellatus</name>
    <dbReference type="NCBI Taxonomy" id="259542"/>
    <lineage>
        <taxon>Eukaryota</taxon>
        <taxon>Metazoa</taxon>
        <taxon>Spiralia</taxon>
        <taxon>Lophotrochozoa</taxon>
        <taxon>Mollusca</taxon>
        <taxon>Gastropoda</taxon>
        <taxon>Heterobranchia</taxon>
        <taxon>Euthyneura</taxon>
        <taxon>Panpulmonata</taxon>
        <taxon>Sacoglossa</taxon>
        <taxon>Placobranchoidea</taxon>
        <taxon>Plakobranchidae</taxon>
        <taxon>Plakobranchus</taxon>
    </lineage>
</organism>
<comment type="caution">
    <text evidence="8">The sequence shown here is derived from an EMBL/GenBank/DDBJ whole genome shotgun (WGS) entry which is preliminary data.</text>
</comment>
<dbReference type="AlphaFoldDB" id="A0AAV4AD91"/>
<evidence type="ECO:0000256" key="3">
    <source>
        <dbReference type="ARBA" id="ARBA00023054"/>
    </source>
</evidence>
<evidence type="ECO:0000256" key="7">
    <source>
        <dbReference type="SAM" id="MobiDB-lite"/>
    </source>
</evidence>
<feature type="compositionally biased region" description="Polar residues" evidence="7">
    <location>
        <begin position="20"/>
        <end position="30"/>
    </location>
</feature>
<feature type="region of interest" description="Disordered" evidence="7">
    <location>
        <begin position="13"/>
        <end position="39"/>
    </location>
</feature>
<dbReference type="EMBL" id="BLXT01003748">
    <property type="protein sequence ID" value="GFO05300.1"/>
    <property type="molecule type" value="Genomic_DNA"/>
</dbReference>
<dbReference type="GO" id="GO:0008156">
    <property type="term" value="P:negative regulation of DNA replication"/>
    <property type="evidence" value="ECO:0007669"/>
    <property type="project" value="TreeGrafter"/>
</dbReference>
<evidence type="ECO:0000313" key="8">
    <source>
        <dbReference type="EMBL" id="GFO05300.1"/>
    </source>
</evidence>
<proteinExistence type="inferred from homology"/>
<protein>
    <submittedName>
        <fullName evidence="8">Geminin-like</fullName>
    </submittedName>
</protein>
<evidence type="ECO:0000256" key="4">
    <source>
        <dbReference type="ARBA" id="ARBA00023242"/>
    </source>
</evidence>
<sequence length="247" mass="28207">MLPLIAYQQELQERPERRSLQTLQASPNGNGLNGGKDYLKDLHNRNKTALLESDCLEKQKVCSQTKGLSVYHDHVIISDDANAHYTRSTQTEVQLGRQCKDKTKDAESEDSAYFDQEAFDLMANENIPETYWKDLAEERRRALEESLDENRRLSLENHQLKEENQRLLLIAQEAKELRELLEGALTDDEDSAITLEVSKEAEQSFGFDVKTEEKTHDADSKIGMSIHLWGVPRHGKEKGAVGKRVLQ</sequence>
<keyword evidence="5" id="KW-0131">Cell cycle</keyword>
<dbReference type="Proteomes" id="UP000735302">
    <property type="component" value="Unassembled WGS sequence"/>
</dbReference>
<gene>
    <name evidence="8" type="ORF">PoB_003180500</name>
</gene>
<name>A0AAV4AD91_9GAST</name>
<dbReference type="GO" id="GO:0045786">
    <property type="term" value="P:negative regulation of cell cycle"/>
    <property type="evidence" value="ECO:0007669"/>
    <property type="project" value="TreeGrafter"/>
</dbReference>
<evidence type="ECO:0000256" key="5">
    <source>
        <dbReference type="ARBA" id="ARBA00023306"/>
    </source>
</evidence>
<keyword evidence="3 6" id="KW-0175">Coiled coil</keyword>
<comment type="subcellular location">
    <subcellularLocation>
        <location evidence="1">Nucleus</location>
    </subcellularLocation>
</comment>
<dbReference type="Gene3D" id="1.20.5.1180">
    <property type="entry name" value="Geminin coiled-coil domain"/>
    <property type="match status" value="1"/>
</dbReference>
<dbReference type="PANTHER" id="PTHR13372">
    <property type="entry name" value="GEMININ"/>
    <property type="match status" value="1"/>
</dbReference>
<dbReference type="PANTHER" id="PTHR13372:SF5">
    <property type="entry name" value="GEMININ"/>
    <property type="match status" value="1"/>
</dbReference>
<accession>A0AAV4AD91</accession>
<reference evidence="8 9" key="1">
    <citation type="journal article" date="2021" name="Elife">
        <title>Chloroplast acquisition without the gene transfer in kleptoplastic sea slugs, Plakobranchus ocellatus.</title>
        <authorList>
            <person name="Maeda T."/>
            <person name="Takahashi S."/>
            <person name="Yoshida T."/>
            <person name="Shimamura S."/>
            <person name="Takaki Y."/>
            <person name="Nagai Y."/>
            <person name="Toyoda A."/>
            <person name="Suzuki Y."/>
            <person name="Arimoto A."/>
            <person name="Ishii H."/>
            <person name="Satoh N."/>
            <person name="Nishiyama T."/>
            <person name="Hasebe M."/>
            <person name="Maruyama T."/>
            <person name="Minagawa J."/>
            <person name="Obokata J."/>
            <person name="Shigenobu S."/>
        </authorList>
    </citation>
    <scope>NUCLEOTIDE SEQUENCE [LARGE SCALE GENOMIC DNA]</scope>
</reference>